<reference evidence="9" key="1">
    <citation type="submission" date="2017-12" db="EMBL/GenBank/DDBJ databases">
        <title>FDA dAtabase for Regulatory Grade micrObial Sequences (FDA-ARGOS): Supporting development and validation of Infectious Disease Dx tests.</title>
        <authorList>
            <person name="Kerrigan L."/>
            <person name="Tallon L.J."/>
            <person name="Sadzewicz L."/>
            <person name="Sengamalay N."/>
            <person name="Ott S."/>
            <person name="Godinez A."/>
            <person name="Nagaraj S."/>
            <person name="Vavikolanu K."/>
            <person name="Vyas G."/>
            <person name="Nadendla S."/>
            <person name="Aluvathingal J."/>
            <person name="Sichtig H."/>
        </authorList>
    </citation>
    <scope>NUCLEOTIDE SEQUENCE [LARGE SCALE GENOMIC DNA]</scope>
    <source>
        <strain evidence="9">FDAARGOS_200</strain>
    </source>
</reference>
<dbReference type="GO" id="GO:0004325">
    <property type="term" value="F:ferrochelatase activity"/>
    <property type="evidence" value="ECO:0007669"/>
    <property type="project" value="UniProtKB-UniRule"/>
</dbReference>
<comment type="catalytic activity">
    <reaction evidence="7">
        <text>heme b + 2 H(+) = protoporphyrin IX + Fe(2+)</text>
        <dbReference type="Rhea" id="RHEA:22584"/>
        <dbReference type="ChEBI" id="CHEBI:15378"/>
        <dbReference type="ChEBI" id="CHEBI:29033"/>
        <dbReference type="ChEBI" id="CHEBI:57306"/>
        <dbReference type="ChEBI" id="CHEBI:60344"/>
        <dbReference type="EC" id="4.98.1.1"/>
    </reaction>
</comment>
<comment type="catalytic activity">
    <reaction evidence="6">
        <text>Fe-coproporphyrin III + 2 H(+) = coproporphyrin III + Fe(2+)</text>
        <dbReference type="Rhea" id="RHEA:49572"/>
        <dbReference type="ChEBI" id="CHEBI:15378"/>
        <dbReference type="ChEBI" id="CHEBI:29033"/>
        <dbReference type="ChEBI" id="CHEBI:68438"/>
        <dbReference type="ChEBI" id="CHEBI:131725"/>
        <dbReference type="EC" id="4.99.1.9"/>
    </reaction>
    <physiologicalReaction direction="right-to-left" evidence="6">
        <dbReference type="Rhea" id="RHEA:49574"/>
    </physiologicalReaction>
</comment>
<dbReference type="EC" id="4.98.1.1" evidence="7"/>
<dbReference type="CDD" id="cd03411">
    <property type="entry name" value="Ferrochelatase_N"/>
    <property type="match status" value="1"/>
</dbReference>
<comment type="function">
    <text evidence="7">Catalyzes the ferrous insertion into protoporphyrin IX.</text>
</comment>
<dbReference type="Pfam" id="PF00762">
    <property type="entry name" value="Ferrochelatase"/>
    <property type="match status" value="1"/>
</dbReference>
<gene>
    <name evidence="7" type="primary">hemH</name>
    <name evidence="9" type="ORF">A6J39_005455</name>
</gene>
<evidence type="ECO:0000313" key="9">
    <source>
        <dbReference type="EMBL" id="PNL60700.1"/>
    </source>
</evidence>
<proteinExistence type="inferred from homology"/>
<protein>
    <recommendedName>
        <fullName evidence="7">Ferrochelatase</fullName>
        <ecNumber evidence="7">4.98.1.1</ecNumber>
    </recommendedName>
    <alternativeName>
        <fullName evidence="7">Heme synthase</fullName>
    </alternativeName>
    <alternativeName>
        <fullName evidence="7">Protoheme ferro-lyase</fullName>
    </alternativeName>
</protein>
<comment type="subcellular location">
    <subcellularLocation>
        <location evidence="7">Cytoplasm</location>
    </subcellularLocation>
</comment>
<evidence type="ECO:0000313" key="10">
    <source>
        <dbReference type="Proteomes" id="UP000192511"/>
    </source>
</evidence>
<keyword evidence="3 7" id="KW-0350">Heme biosynthesis</keyword>
<keyword evidence="2 7" id="KW-0408">Iron</keyword>
<keyword evidence="7" id="KW-0479">Metal-binding</keyword>
<evidence type="ECO:0000256" key="4">
    <source>
        <dbReference type="ARBA" id="ARBA00023239"/>
    </source>
</evidence>
<dbReference type="Proteomes" id="UP000192511">
    <property type="component" value="Unassembled WGS sequence"/>
</dbReference>
<dbReference type="GO" id="GO:0005737">
    <property type="term" value="C:cytoplasm"/>
    <property type="evidence" value="ECO:0007669"/>
    <property type="project" value="UniProtKB-SubCell"/>
</dbReference>
<dbReference type="SUPFAM" id="SSF53800">
    <property type="entry name" value="Chelatase"/>
    <property type="match status" value="1"/>
</dbReference>
<keyword evidence="4 7" id="KW-0456">Lyase</keyword>
<comment type="similarity">
    <text evidence="1 7 8">Belongs to the ferrochelatase family.</text>
</comment>
<evidence type="ECO:0000256" key="3">
    <source>
        <dbReference type="ARBA" id="ARBA00023133"/>
    </source>
</evidence>
<comment type="caution">
    <text evidence="9">The sequence shown here is derived from an EMBL/GenBank/DDBJ whole genome shotgun (WGS) entry which is preliminary data.</text>
</comment>
<evidence type="ECO:0000256" key="1">
    <source>
        <dbReference type="ARBA" id="ARBA00007718"/>
    </source>
</evidence>
<evidence type="ECO:0000256" key="5">
    <source>
        <dbReference type="ARBA" id="ARBA00023244"/>
    </source>
</evidence>
<evidence type="ECO:0000256" key="6">
    <source>
        <dbReference type="ARBA" id="ARBA00024536"/>
    </source>
</evidence>
<accession>A0AAX0WRT2</accession>
<comment type="pathway">
    <text evidence="7">Porphyrin-containing compound metabolism; protoheme biosynthesis; protoheme from protoporphyrin-IX: step 1/1.</text>
</comment>
<dbReference type="PANTHER" id="PTHR11108:SF1">
    <property type="entry name" value="FERROCHELATASE, MITOCHONDRIAL"/>
    <property type="match status" value="1"/>
</dbReference>
<dbReference type="InterPro" id="IPR001015">
    <property type="entry name" value="Ferrochelatase"/>
</dbReference>
<evidence type="ECO:0000256" key="2">
    <source>
        <dbReference type="ARBA" id="ARBA00023004"/>
    </source>
</evidence>
<name>A0AAX0WRT2_9GAMM</name>
<dbReference type="AlphaFoldDB" id="A0AAX0WRT2"/>
<dbReference type="InterPro" id="IPR033644">
    <property type="entry name" value="Ferrochelatase_C"/>
</dbReference>
<dbReference type="CDD" id="cd00419">
    <property type="entry name" value="Ferrochelatase_C"/>
    <property type="match status" value="1"/>
</dbReference>
<evidence type="ECO:0000256" key="7">
    <source>
        <dbReference type="HAMAP-Rule" id="MF_00323"/>
    </source>
</evidence>
<dbReference type="NCBIfam" id="TIGR00109">
    <property type="entry name" value="hemH"/>
    <property type="match status" value="1"/>
</dbReference>
<sequence length="353" mass="39835">MYDGLILFKVSKLLMKRGLLLINLGTPNSTDTSSVRSYLREFLTDKRVIDLPAFLRYILVYLFILPFRSKRSARAYQSIWTEQGSPLLFHSQNLMNEVQKEVGSEHVIALGMRYGTPSITTALNQLKQCESITILPLYPQYSSAANGSSIAEAMRILSSWDLVPSIKIISDFFQHPAYLKAQAQTIKTYLQEQTHVLFSYHGIPERQITKSSCKSICTESCPALTDNIQRCYRAQCHQSSRLLASELGLSKNSYSTAFQSRLGKTPWIKPYTDHLLAELIAKGIKKLVIVCPSFVADCLETLEEIGIRLKKQWVTLGGEELIIVPSMNNDPLWIKAIIAIAQMQSDSQFRSIS</sequence>
<keyword evidence="10" id="KW-1185">Reference proteome</keyword>
<dbReference type="HAMAP" id="MF_00323">
    <property type="entry name" value="Ferrochelatase"/>
    <property type="match status" value="1"/>
</dbReference>
<keyword evidence="5 7" id="KW-0627">Porphyrin biosynthesis</keyword>
<dbReference type="InterPro" id="IPR033659">
    <property type="entry name" value="Ferrochelatase_N"/>
</dbReference>
<feature type="binding site" evidence="7">
    <location>
        <position position="300"/>
    </location>
    <ligand>
        <name>Fe(2+)</name>
        <dbReference type="ChEBI" id="CHEBI:29033"/>
    </ligand>
</feature>
<dbReference type="GO" id="GO:0006783">
    <property type="term" value="P:heme biosynthetic process"/>
    <property type="evidence" value="ECO:0007669"/>
    <property type="project" value="UniProtKB-UniRule"/>
</dbReference>
<organism evidence="9 10">
    <name type="scientific">Legionella anisa</name>
    <dbReference type="NCBI Taxonomy" id="28082"/>
    <lineage>
        <taxon>Bacteria</taxon>
        <taxon>Pseudomonadati</taxon>
        <taxon>Pseudomonadota</taxon>
        <taxon>Gammaproteobacteria</taxon>
        <taxon>Legionellales</taxon>
        <taxon>Legionellaceae</taxon>
        <taxon>Legionella</taxon>
    </lineage>
</organism>
<dbReference type="GO" id="GO:0046872">
    <property type="term" value="F:metal ion binding"/>
    <property type="evidence" value="ECO:0007669"/>
    <property type="project" value="UniProtKB-KW"/>
</dbReference>
<dbReference type="PANTHER" id="PTHR11108">
    <property type="entry name" value="FERROCHELATASE"/>
    <property type="match status" value="1"/>
</dbReference>
<dbReference type="Gene3D" id="3.40.50.1400">
    <property type="match status" value="2"/>
</dbReference>
<evidence type="ECO:0000256" key="8">
    <source>
        <dbReference type="RuleBase" id="RU004185"/>
    </source>
</evidence>
<feature type="binding site" evidence="7">
    <location>
        <position position="201"/>
    </location>
    <ligand>
        <name>Fe(2+)</name>
        <dbReference type="ChEBI" id="CHEBI:29033"/>
    </ligand>
</feature>
<dbReference type="EMBL" id="NBTX02000004">
    <property type="protein sequence ID" value="PNL60700.1"/>
    <property type="molecule type" value="Genomic_DNA"/>
</dbReference>
<keyword evidence="7" id="KW-0963">Cytoplasm</keyword>